<dbReference type="SUPFAM" id="SSF56563">
    <property type="entry name" value="Major capsid protein gp5"/>
    <property type="match status" value="1"/>
</dbReference>
<evidence type="ECO:0000313" key="2">
    <source>
        <dbReference type="Proteomes" id="UP000260773"/>
    </source>
</evidence>
<comment type="caution">
    <text evidence="1">The sequence shown here is derived from an EMBL/GenBank/DDBJ whole genome shotgun (WGS) entry which is preliminary data.</text>
</comment>
<dbReference type="AlphaFoldDB" id="A0A3E2TS48"/>
<gene>
    <name evidence="1" type="ORF">DW070_02775</name>
</gene>
<name>A0A3E2TS48_9FIRM</name>
<protein>
    <submittedName>
        <fullName evidence="1">Uncharacterized protein</fullName>
    </submittedName>
</protein>
<dbReference type="EMBL" id="QVEP01000004">
    <property type="protein sequence ID" value="RGB81720.1"/>
    <property type="molecule type" value="Genomic_DNA"/>
</dbReference>
<accession>A0A3E2TS48</accession>
<reference evidence="1 2" key="1">
    <citation type="submission" date="2018-08" db="EMBL/GenBank/DDBJ databases">
        <title>A genome reference for cultivated species of the human gut microbiota.</title>
        <authorList>
            <person name="Zou Y."/>
            <person name="Xue W."/>
            <person name="Luo G."/>
        </authorList>
    </citation>
    <scope>NUCLEOTIDE SEQUENCE [LARGE SCALE GENOMIC DNA]</scope>
    <source>
        <strain evidence="1 2">AF45-17</strain>
    </source>
</reference>
<organism evidence="1 2">
    <name type="scientific">Coprococcus catus</name>
    <dbReference type="NCBI Taxonomy" id="116085"/>
    <lineage>
        <taxon>Bacteria</taxon>
        <taxon>Bacillati</taxon>
        <taxon>Bacillota</taxon>
        <taxon>Clostridia</taxon>
        <taxon>Lachnospirales</taxon>
        <taxon>Lachnospiraceae</taxon>
        <taxon>Coprococcus</taxon>
    </lineage>
</organism>
<sequence>MRMKKRLRLSGLQLFAAEENTTKTTDLEPAISVDFTSRLQSNITELQNLLGITDLDPMTSGSTIKIYKMEQVNTPQQVGEGETIGLTKIQQKLARTIEMTLKKFRKQTTAEAIQRSGRNLAINKTDEKLVSSIQKSIKKDFYTVLLTGTGTASGTGLQATLSAAWGAVAKFYEDEDATPIYFVSSDDVAEYLATAQVTMQTAFGISYIQDFLGLGTVVIAPSLTKGKLVATAKENLRGAYVPAQSSDLAQSFGLTADSTGLIGMTHAVSSDNATIDTLMFSSVVFYPELLDGVIVATINAAEAASTDATGKK</sequence>
<evidence type="ECO:0000313" key="1">
    <source>
        <dbReference type="EMBL" id="RGB81720.1"/>
    </source>
</evidence>
<proteinExistence type="predicted"/>
<dbReference type="Proteomes" id="UP000260773">
    <property type="component" value="Unassembled WGS sequence"/>
</dbReference>